<evidence type="ECO:0000313" key="5">
    <source>
        <dbReference type="Proteomes" id="UP000194127"/>
    </source>
</evidence>
<dbReference type="InterPro" id="IPR036318">
    <property type="entry name" value="FAD-bd_PCMH-like_sf"/>
</dbReference>
<dbReference type="EMBL" id="KZ110595">
    <property type="protein sequence ID" value="OSX63602.1"/>
    <property type="molecule type" value="Genomic_DNA"/>
</dbReference>
<gene>
    <name evidence="4" type="ORF">POSPLADRAFT_1138964</name>
</gene>
<dbReference type="GO" id="GO:0071949">
    <property type="term" value="F:FAD binding"/>
    <property type="evidence" value="ECO:0007669"/>
    <property type="project" value="InterPro"/>
</dbReference>
<dbReference type="Pfam" id="PF01565">
    <property type="entry name" value="FAD_binding_4"/>
    <property type="match status" value="1"/>
</dbReference>
<dbReference type="Proteomes" id="UP000194127">
    <property type="component" value="Unassembled WGS sequence"/>
</dbReference>
<keyword evidence="5" id="KW-1185">Reference proteome</keyword>
<evidence type="ECO:0000256" key="1">
    <source>
        <dbReference type="ARBA" id="ARBA00005466"/>
    </source>
</evidence>
<dbReference type="Pfam" id="PF08031">
    <property type="entry name" value="BBE"/>
    <property type="match status" value="1"/>
</dbReference>
<reference evidence="4 5" key="1">
    <citation type="submission" date="2017-04" db="EMBL/GenBank/DDBJ databases">
        <title>Genome Sequence of the Model Brown-Rot Fungus Postia placenta SB12.</title>
        <authorList>
            <consortium name="DOE Joint Genome Institute"/>
            <person name="Gaskell J."/>
            <person name="Kersten P."/>
            <person name="Larrondo L.F."/>
            <person name="Canessa P."/>
            <person name="Martinez D."/>
            <person name="Hibbett D."/>
            <person name="Schmoll M."/>
            <person name="Kubicek C.P."/>
            <person name="Martinez A.T."/>
            <person name="Yadav J."/>
            <person name="Master E."/>
            <person name="Magnuson J.K."/>
            <person name="James T."/>
            <person name="Yaver D."/>
            <person name="Berka R."/>
            <person name="Labutti K."/>
            <person name="Lipzen A."/>
            <person name="Aerts A."/>
            <person name="Barry K."/>
            <person name="Henrissat B."/>
            <person name="Blanchette R."/>
            <person name="Grigoriev I."/>
            <person name="Cullen D."/>
        </authorList>
    </citation>
    <scope>NUCLEOTIDE SEQUENCE [LARGE SCALE GENOMIC DNA]</scope>
    <source>
        <strain evidence="4 5">MAD-698-R-SB12</strain>
    </source>
</reference>
<dbReference type="PROSITE" id="PS51387">
    <property type="entry name" value="FAD_PCMH"/>
    <property type="match status" value="1"/>
</dbReference>
<dbReference type="InterPro" id="IPR016166">
    <property type="entry name" value="FAD-bd_PCMH"/>
</dbReference>
<dbReference type="PANTHER" id="PTHR13878:SF91">
    <property type="entry name" value="FAD BINDING DOMAIN PROTEIN (AFU_ORTHOLOGUE AFUA_6G12070)-RELATED"/>
    <property type="match status" value="1"/>
</dbReference>
<sequence>MLYRSAGRVLLVTVSFVHARADVPRPVIRLSQQALLRELTLLNESVDGRLFAVTPWELPCFSNLNGIAVARNDTECAAIQANYTNPLFRATHFGAYMIPEWETCQTESPSGGCLLDPSDPSDPLAFDKAACHSGNLASYFIDVRYYTDVQKALRFSEMTGIRLSVKNKGHDYKGRSSGKGTLALWVRNLHDQFSYEPEFVPEGCSTSYDAVTIGPGVLTQTIYEYADAVNKTFIGGYSQSVGAGGGFFLGGGHSVLSPVYGLAVDRVVQVKVVTANGQYLVANECSNTDLFFALRGGGGSAFGVVMESSHRLEPQLTLQVASLNFTGHSNLSTLAIWYETLVNETYKWGTQGWGGHIVGPTLIFVNSLLSNADAKASMRTAADFALAQGGTAIVEELPSYLAFFNKYVTLAEASVGPELILGSRLIPTSLFESAEGRETLSSTIAGLLSFASPYIPVVPPFLYNYTEGTTSVTPAWRRSLWHLSLHNVWSWNSSVDYIQEQYEAVTQHVQQFRDITPGSGAYFNEGDVYEPNHTYSYWGNNYERLLSIKKRYDPVGLLDCWQCGLCILDRFNAFNLLTHFSWLEGRK</sequence>
<dbReference type="SUPFAM" id="SSF56176">
    <property type="entry name" value="FAD-binding/transporter-associated domain-like"/>
    <property type="match status" value="1"/>
</dbReference>
<keyword evidence="2" id="KW-0560">Oxidoreductase</keyword>
<protein>
    <recommendedName>
        <fullName evidence="3">FAD-binding PCMH-type domain-containing protein</fullName>
    </recommendedName>
</protein>
<dbReference type="GeneID" id="36329924"/>
<dbReference type="RefSeq" id="XP_024340396.1">
    <property type="nucleotide sequence ID" value="XM_024484975.1"/>
</dbReference>
<dbReference type="GO" id="GO:0016491">
    <property type="term" value="F:oxidoreductase activity"/>
    <property type="evidence" value="ECO:0007669"/>
    <property type="project" value="UniProtKB-KW"/>
</dbReference>
<dbReference type="STRING" id="670580.A0A1X6N570"/>
<comment type="similarity">
    <text evidence="1">Belongs to the oxygen-dependent FAD-linked oxidoreductase family.</text>
</comment>
<dbReference type="PANTHER" id="PTHR13878">
    <property type="entry name" value="GULONOLACTONE OXIDASE"/>
    <property type="match status" value="1"/>
</dbReference>
<dbReference type="OrthoDB" id="9983560at2759"/>
<dbReference type="InterPro" id="IPR050432">
    <property type="entry name" value="FAD-linked_Oxidoreductases_BP"/>
</dbReference>
<name>A0A1X6N570_9APHY</name>
<dbReference type="InterPro" id="IPR006094">
    <property type="entry name" value="Oxid_FAD_bind_N"/>
</dbReference>
<accession>A0A1X6N570</accession>
<proteinExistence type="inferred from homology"/>
<dbReference type="InterPro" id="IPR016169">
    <property type="entry name" value="FAD-bd_PCMH_sub2"/>
</dbReference>
<feature type="domain" description="FAD-binding PCMH-type" evidence="3">
    <location>
        <begin position="132"/>
        <end position="315"/>
    </location>
</feature>
<evidence type="ECO:0000259" key="3">
    <source>
        <dbReference type="PROSITE" id="PS51387"/>
    </source>
</evidence>
<dbReference type="AlphaFoldDB" id="A0A1X6N570"/>
<dbReference type="Gene3D" id="3.30.465.10">
    <property type="match status" value="2"/>
</dbReference>
<evidence type="ECO:0000256" key="2">
    <source>
        <dbReference type="ARBA" id="ARBA00023002"/>
    </source>
</evidence>
<dbReference type="InterPro" id="IPR012951">
    <property type="entry name" value="BBE"/>
</dbReference>
<organism evidence="4 5">
    <name type="scientific">Postia placenta MAD-698-R-SB12</name>
    <dbReference type="NCBI Taxonomy" id="670580"/>
    <lineage>
        <taxon>Eukaryota</taxon>
        <taxon>Fungi</taxon>
        <taxon>Dikarya</taxon>
        <taxon>Basidiomycota</taxon>
        <taxon>Agaricomycotina</taxon>
        <taxon>Agaricomycetes</taxon>
        <taxon>Polyporales</taxon>
        <taxon>Adustoporiaceae</taxon>
        <taxon>Rhodonia</taxon>
    </lineage>
</organism>
<evidence type="ECO:0000313" key="4">
    <source>
        <dbReference type="EMBL" id="OSX63602.1"/>
    </source>
</evidence>